<evidence type="ECO:0000256" key="1">
    <source>
        <dbReference type="SAM" id="SignalP"/>
    </source>
</evidence>
<dbReference type="Pfam" id="PF01674">
    <property type="entry name" value="Lipase_2"/>
    <property type="match status" value="1"/>
</dbReference>
<protein>
    <recommendedName>
        <fullName evidence="4">Triacylglycerol lipase</fullName>
    </recommendedName>
</protein>
<dbReference type="PANTHER" id="PTHR32015">
    <property type="entry name" value="FASTING INDUCED LIPASE"/>
    <property type="match status" value="1"/>
</dbReference>
<evidence type="ECO:0008006" key="4">
    <source>
        <dbReference type="Google" id="ProtNLM"/>
    </source>
</evidence>
<dbReference type="EMBL" id="JAAAJA010000211">
    <property type="protein sequence ID" value="KAG0258641.1"/>
    <property type="molecule type" value="Genomic_DNA"/>
</dbReference>
<dbReference type="InterPro" id="IPR029058">
    <property type="entry name" value="AB_hydrolase_fold"/>
</dbReference>
<dbReference type="Proteomes" id="UP000726737">
    <property type="component" value="Unassembled WGS sequence"/>
</dbReference>
<dbReference type="AlphaFoldDB" id="A0A9P6Q1M6"/>
<evidence type="ECO:0000313" key="2">
    <source>
        <dbReference type="EMBL" id="KAG0258641.1"/>
    </source>
</evidence>
<dbReference type="GO" id="GO:0016042">
    <property type="term" value="P:lipid catabolic process"/>
    <property type="evidence" value="ECO:0007669"/>
    <property type="project" value="InterPro"/>
</dbReference>
<dbReference type="PANTHER" id="PTHR32015:SF1">
    <property type="entry name" value="LIPASE"/>
    <property type="match status" value="1"/>
</dbReference>
<proteinExistence type="predicted"/>
<dbReference type="InterPro" id="IPR002918">
    <property type="entry name" value="Lipase_EstA/Esterase_EstB"/>
</dbReference>
<feature type="signal peptide" evidence="1">
    <location>
        <begin position="1"/>
        <end position="24"/>
    </location>
</feature>
<keyword evidence="3" id="KW-1185">Reference proteome</keyword>
<dbReference type="Gene3D" id="3.40.50.1820">
    <property type="entry name" value="alpha/beta hydrolase"/>
    <property type="match status" value="1"/>
</dbReference>
<gene>
    <name evidence="2" type="ORF">BG011_003167</name>
</gene>
<organism evidence="2 3">
    <name type="scientific">Mortierella polycephala</name>
    <dbReference type="NCBI Taxonomy" id="41804"/>
    <lineage>
        <taxon>Eukaryota</taxon>
        <taxon>Fungi</taxon>
        <taxon>Fungi incertae sedis</taxon>
        <taxon>Mucoromycota</taxon>
        <taxon>Mortierellomycotina</taxon>
        <taxon>Mortierellomycetes</taxon>
        <taxon>Mortierellales</taxon>
        <taxon>Mortierellaceae</taxon>
        <taxon>Mortierella</taxon>
    </lineage>
</organism>
<comment type="caution">
    <text evidence="2">The sequence shown here is derived from an EMBL/GenBank/DDBJ whole genome shotgun (WGS) entry which is preliminary data.</text>
</comment>
<keyword evidence="1" id="KW-0732">Signal</keyword>
<reference evidence="2" key="1">
    <citation type="journal article" date="2020" name="Fungal Divers.">
        <title>Resolving the Mortierellaceae phylogeny through synthesis of multi-gene phylogenetics and phylogenomics.</title>
        <authorList>
            <person name="Vandepol N."/>
            <person name="Liber J."/>
            <person name="Desiro A."/>
            <person name="Na H."/>
            <person name="Kennedy M."/>
            <person name="Barry K."/>
            <person name="Grigoriev I.V."/>
            <person name="Miller A.N."/>
            <person name="O'Donnell K."/>
            <person name="Stajich J.E."/>
            <person name="Bonito G."/>
        </authorList>
    </citation>
    <scope>NUCLEOTIDE SEQUENCE</scope>
    <source>
        <strain evidence="2">KOD948</strain>
    </source>
</reference>
<name>A0A9P6Q1M6_9FUNG</name>
<evidence type="ECO:0000313" key="3">
    <source>
        <dbReference type="Proteomes" id="UP000726737"/>
    </source>
</evidence>
<dbReference type="SUPFAM" id="SSF53474">
    <property type="entry name" value="alpha/beta-Hydrolases"/>
    <property type="match status" value="1"/>
</dbReference>
<feature type="chain" id="PRO_5040174666" description="Triacylglycerol lipase" evidence="1">
    <location>
        <begin position="25"/>
        <end position="270"/>
    </location>
</feature>
<dbReference type="OrthoDB" id="9974421at2759"/>
<accession>A0A9P6Q1M6</accession>
<dbReference type="GO" id="GO:0016298">
    <property type="term" value="F:lipase activity"/>
    <property type="evidence" value="ECO:0007669"/>
    <property type="project" value="TreeGrafter"/>
</dbReference>
<sequence length="270" mass="29256">MLLKNTLFVITTAIVALTSSLASAGPIPEMRSQAVNDFNCKPTAEHPNPLIMLHGLTVAPNTWSYMSKRFAANGYCAFTLSYGRIPGIPMLVGFNDMMISAQELSDFVDKVLKATGASKVDIIGHSEGSLLPRVYMKYFNGRGKVGSLVGVGSVQYGTTLANITTLVDGLGLGLYELGNGVGGIICKACTQLIAGNPFLNDLNNGGDTYPDIKYIMIVNKYDEIITPYTNGFLRTLGPNVQNVVLQDICKNDISEHMTMPYDRKLNIVMK</sequence>